<dbReference type="InterPro" id="IPR003746">
    <property type="entry name" value="DUF167"/>
</dbReference>
<comment type="similarity">
    <text evidence="1">Belongs to the UPF0235 family.</text>
</comment>
<dbReference type="EMBL" id="MEWU01000017">
    <property type="protein sequence ID" value="OGC83540.1"/>
    <property type="molecule type" value="Genomic_DNA"/>
</dbReference>
<dbReference type="STRING" id="1797240.A3D68_01430"/>
<dbReference type="SUPFAM" id="SSF69786">
    <property type="entry name" value="YggU-like"/>
    <property type="match status" value="1"/>
</dbReference>
<reference evidence="2 3" key="1">
    <citation type="journal article" date="2016" name="Nat. Commun.">
        <title>Thousands of microbial genomes shed light on interconnected biogeochemical processes in an aquifer system.</title>
        <authorList>
            <person name="Anantharaman K."/>
            <person name="Brown C.T."/>
            <person name="Hug L.A."/>
            <person name="Sharon I."/>
            <person name="Castelle C.J."/>
            <person name="Probst A.J."/>
            <person name="Thomas B.C."/>
            <person name="Singh A."/>
            <person name="Wilkins M.J."/>
            <person name="Karaoz U."/>
            <person name="Brodie E.L."/>
            <person name="Williams K.H."/>
            <person name="Hubbard S.S."/>
            <person name="Banfield J.F."/>
        </authorList>
    </citation>
    <scope>NUCLEOTIDE SEQUENCE [LARGE SCALE GENOMIC DNA]</scope>
</reference>
<protein>
    <submittedName>
        <fullName evidence="2">Uncharacterized protein</fullName>
    </submittedName>
</protein>
<accession>A0A1F4XPG6</accession>
<dbReference type="SMART" id="SM01152">
    <property type="entry name" value="DUF167"/>
    <property type="match status" value="1"/>
</dbReference>
<gene>
    <name evidence="2" type="ORF">A3D68_01430</name>
</gene>
<comment type="caution">
    <text evidence="2">The sequence shown here is derived from an EMBL/GenBank/DDBJ whole genome shotgun (WGS) entry which is preliminary data.</text>
</comment>
<dbReference type="Proteomes" id="UP000177564">
    <property type="component" value="Unassembled WGS sequence"/>
</dbReference>
<dbReference type="NCBIfam" id="TIGR00251">
    <property type="entry name" value="DUF167 family protein"/>
    <property type="match status" value="1"/>
</dbReference>
<evidence type="ECO:0000256" key="1">
    <source>
        <dbReference type="ARBA" id="ARBA00010364"/>
    </source>
</evidence>
<evidence type="ECO:0000313" key="2">
    <source>
        <dbReference type="EMBL" id="OGC83540.1"/>
    </source>
</evidence>
<name>A0A1F4XPG6_9BACT</name>
<dbReference type="Pfam" id="PF02594">
    <property type="entry name" value="DUF167"/>
    <property type="match status" value="1"/>
</dbReference>
<evidence type="ECO:0000313" key="3">
    <source>
        <dbReference type="Proteomes" id="UP000177564"/>
    </source>
</evidence>
<organism evidence="2 3">
    <name type="scientific">Candidatus Adlerbacteria bacterium RIFCSPHIGHO2_02_FULL_52_17</name>
    <dbReference type="NCBI Taxonomy" id="1797240"/>
    <lineage>
        <taxon>Bacteria</taxon>
        <taxon>Candidatus Adleribacteriota</taxon>
    </lineage>
</organism>
<proteinExistence type="inferred from homology"/>
<dbReference type="Gene3D" id="3.30.1200.10">
    <property type="entry name" value="YggU-like"/>
    <property type="match status" value="1"/>
</dbReference>
<dbReference type="AlphaFoldDB" id="A0A1F4XPG6"/>
<dbReference type="InterPro" id="IPR036591">
    <property type="entry name" value="YggU-like_sf"/>
</dbReference>
<sequence length="73" mass="8090">MYVKVRVIAGAKKESVEEVSAGHFKISVKEPAERNLANRRIVELVTAHYKIPPKQARIISGHTSPSKILSIPD</sequence>